<dbReference type="PANTHER" id="PTHR43428:SF1">
    <property type="entry name" value="ARSENATE REDUCTASE"/>
    <property type="match status" value="1"/>
</dbReference>
<name>A0A4E0PUK0_9EURY</name>
<keyword evidence="4" id="KW-1185">Reference proteome</keyword>
<dbReference type="Proteomes" id="UP000297295">
    <property type="component" value="Unassembled WGS sequence"/>
</dbReference>
<dbReference type="CDD" id="cd16345">
    <property type="entry name" value="LMWP_ArsC"/>
    <property type="match status" value="1"/>
</dbReference>
<dbReference type="SMART" id="SM00226">
    <property type="entry name" value="LMWPc"/>
    <property type="match status" value="1"/>
</dbReference>
<dbReference type="RefSeq" id="WP_135390582.1">
    <property type="nucleotide sequence ID" value="NZ_PGGK01000020.1"/>
</dbReference>
<proteinExistence type="predicted"/>
<feature type="domain" description="Phosphotyrosine protein phosphatase I" evidence="2">
    <location>
        <begin position="8"/>
        <end position="144"/>
    </location>
</feature>
<protein>
    <submittedName>
        <fullName evidence="3">Low molecular weight phosphatase family protein</fullName>
    </submittedName>
</protein>
<dbReference type="InterPro" id="IPR036196">
    <property type="entry name" value="Ptyr_pPase_sf"/>
</dbReference>
<accession>A0A4E0PUK0</accession>
<keyword evidence="1" id="KW-0059">Arsenical resistance</keyword>
<dbReference type="SUPFAM" id="SSF52788">
    <property type="entry name" value="Phosphotyrosine protein phosphatases I"/>
    <property type="match status" value="1"/>
</dbReference>
<dbReference type="GO" id="GO:0046685">
    <property type="term" value="P:response to arsenic-containing substance"/>
    <property type="evidence" value="ECO:0007669"/>
    <property type="project" value="UniProtKB-KW"/>
</dbReference>
<gene>
    <name evidence="3" type="ORF">CUN85_12245</name>
</gene>
<dbReference type="AlphaFoldDB" id="A0A4E0PUK0"/>
<organism evidence="3 4">
    <name type="scientific">Methanolobus halotolerans</name>
    <dbReference type="NCBI Taxonomy" id="2052935"/>
    <lineage>
        <taxon>Archaea</taxon>
        <taxon>Methanobacteriati</taxon>
        <taxon>Methanobacteriota</taxon>
        <taxon>Stenosarchaea group</taxon>
        <taxon>Methanomicrobia</taxon>
        <taxon>Methanosarcinales</taxon>
        <taxon>Methanosarcinaceae</taxon>
        <taxon>Methanolobus</taxon>
    </lineage>
</organism>
<reference evidence="3 4" key="1">
    <citation type="submission" date="2017-11" db="EMBL/GenBank/DDBJ databases">
        <title>Isolation and Characterization of Methanogenic Archaea from Saline Meromictic Lake at Siberia.</title>
        <authorList>
            <person name="Shen Y."/>
            <person name="Huang H.-H."/>
            <person name="Lai M.-C."/>
            <person name="Chen S.-C."/>
        </authorList>
    </citation>
    <scope>NUCLEOTIDE SEQUENCE [LARGE SCALE GENOMIC DNA]</scope>
    <source>
        <strain evidence="3 4">SY-01</strain>
    </source>
</reference>
<dbReference type="InterPro" id="IPR023485">
    <property type="entry name" value="Ptyr_pPase"/>
</dbReference>
<sequence length="149" mass="17078">MASNGNKSKVLFICVHNSGRSQIAEEYLNKIAGDRFEVESAGLKPTNLHPLVQKVMEEDGFDLSKKKTQSAWHLFRKGGLYKYVITVCDRANEEGCPLFPKPYIQLNWPFPDPESFTGTEEEQIEQVRSLRDSIKKRIEQFVEETALLE</sequence>
<evidence type="ECO:0000256" key="1">
    <source>
        <dbReference type="ARBA" id="ARBA00022849"/>
    </source>
</evidence>
<dbReference type="Gene3D" id="3.40.50.2300">
    <property type="match status" value="1"/>
</dbReference>
<evidence type="ECO:0000313" key="4">
    <source>
        <dbReference type="Proteomes" id="UP000297295"/>
    </source>
</evidence>
<dbReference type="Pfam" id="PF01451">
    <property type="entry name" value="LMWPc"/>
    <property type="match status" value="1"/>
</dbReference>
<evidence type="ECO:0000259" key="2">
    <source>
        <dbReference type="SMART" id="SM00226"/>
    </source>
</evidence>
<dbReference type="EMBL" id="PGGK01000020">
    <property type="protein sequence ID" value="TGC06974.1"/>
    <property type="molecule type" value="Genomic_DNA"/>
</dbReference>
<evidence type="ECO:0000313" key="3">
    <source>
        <dbReference type="EMBL" id="TGC06974.1"/>
    </source>
</evidence>
<comment type="caution">
    <text evidence="3">The sequence shown here is derived from an EMBL/GenBank/DDBJ whole genome shotgun (WGS) entry which is preliminary data.</text>
</comment>
<dbReference type="PANTHER" id="PTHR43428">
    <property type="entry name" value="ARSENATE REDUCTASE"/>
    <property type="match status" value="1"/>
</dbReference>
<dbReference type="OrthoDB" id="295776at2157"/>